<evidence type="ECO:0000256" key="2">
    <source>
        <dbReference type="ARBA" id="ARBA00022723"/>
    </source>
</evidence>
<gene>
    <name evidence="5" type="ordered locus">Tery_4879</name>
</gene>
<sequence length="166" mass="19346">MELELIVDSSEQSRERPKESEKPEKYYSGNKKNNTFKNQIITTPKGTEIVDVIIGERGPLSDINLLNKQRENFKDNQYFQGDKADQGAERTSTPKKKPRKKEMPEEIKEKNQQKAQKRIFVEHVIRLLKIFGIARERFRLKEKSYEKVVMVVCGLVKLRIGALILV</sequence>
<dbReference type="RefSeq" id="WP_011614111.1">
    <property type="nucleotide sequence ID" value="NC_008312.1"/>
</dbReference>
<name>Q10VB5_TRIEI</name>
<dbReference type="STRING" id="203124.Tery_4879"/>
<feature type="compositionally biased region" description="Polar residues" evidence="3">
    <location>
        <begin position="30"/>
        <end position="39"/>
    </location>
</feature>
<feature type="compositionally biased region" description="Basic and acidic residues" evidence="3">
    <location>
        <begin position="101"/>
        <end position="112"/>
    </location>
</feature>
<dbReference type="KEGG" id="ter:Tery_4879"/>
<proteinExistence type="predicted"/>
<evidence type="ECO:0000256" key="1">
    <source>
        <dbReference type="ARBA" id="ARBA00001968"/>
    </source>
</evidence>
<comment type="cofactor">
    <cofactor evidence="1">
        <name>a divalent metal cation</name>
        <dbReference type="ChEBI" id="CHEBI:60240"/>
    </cofactor>
</comment>
<evidence type="ECO:0000313" key="5">
    <source>
        <dbReference type="EMBL" id="ABG53809.1"/>
    </source>
</evidence>
<dbReference type="OrthoDB" id="465276at2"/>
<dbReference type="InterPro" id="IPR027806">
    <property type="entry name" value="HARBI1_dom"/>
</dbReference>
<organism evidence="5">
    <name type="scientific">Trichodesmium erythraeum (strain IMS101)</name>
    <dbReference type="NCBI Taxonomy" id="203124"/>
    <lineage>
        <taxon>Bacteria</taxon>
        <taxon>Bacillati</taxon>
        <taxon>Cyanobacteriota</taxon>
        <taxon>Cyanophyceae</taxon>
        <taxon>Oscillatoriophycideae</taxon>
        <taxon>Oscillatoriales</taxon>
        <taxon>Microcoleaceae</taxon>
        <taxon>Trichodesmium</taxon>
    </lineage>
</organism>
<dbReference type="eggNOG" id="ENOG502ZAHV">
    <property type="taxonomic scope" value="Bacteria"/>
</dbReference>
<reference evidence="5" key="1">
    <citation type="submission" date="2006-06" db="EMBL/GenBank/DDBJ databases">
        <title>Complete sequence of Trichodesmium erythraeum IMS101.</title>
        <authorList>
            <consortium name="US DOE Joint Genome Institute"/>
            <person name="Copeland A."/>
            <person name="Lucas S."/>
            <person name="Lapidus A."/>
            <person name="Barry K."/>
            <person name="Detter J.C."/>
            <person name="Glavina del Rio T."/>
            <person name="Hammon N."/>
            <person name="Israni S."/>
            <person name="Dalin E."/>
            <person name="Tice H."/>
            <person name="Pitluck S."/>
            <person name="Kiss H."/>
            <person name="Munk A.C."/>
            <person name="Brettin T."/>
            <person name="Bruce D."/>
            <person name="Han C."/>
            <person name="Tapia R."/>
            <person name="Gilna P."/>
            <person name="Schmutz J."/>
            <person name="Larimer F."/>
            <person name="Land M."/>
            <person name="Hauser L."/>
            <person name="Kyrpides N."/>
            <person name="Kim E."/>
            <person name="Richardson P."/>
        </authorList>
    </citation>
    <scope>NUCLEOTIDE SEQUENCE [LARGE SCALE GENOMIC DNA]</scope>
    <source>
        <strain evidence="5">IMS101</strain>
    </source>
</reference>
<accession>Q10VB5</accession>
<feature type="domain" description="DDE Tnp4" evidence="4">
    <location>
        <begin position="7"/>
        <end position="156"/>
    </location>
</feature>
<evidence type="ECO:0000259" key="4">
    <source>
        <dbReference type="Pfam" id="PF13359"/>
    </source>
</evidence>
<dbReference type="HOGENOM" id="CLU_073820_4_1_3"/>
<feature type="region of interest" description="Disordered" evidence="3">
    <location>
        <begin position="75"/>
        <end position="114"/>
    </location>
</feature>
<protein>
    <recommendedName>
        <fullName evidence="4">DDE Tnp4 domain-containing protein</fullName>
    </recommendedName>
</protein>
<dbReference type="Pfam" id="PF13359">
    <property type="entry name" value="DDE_Tnp_4"/>
    <property type="match status" value="1"/>
</dbReference>
<feature type="region of interest" description="Disordered" evidence="3">
    <location>
        <begin position="1"/>
        <end position="39"/>
    </location>
</feature>
<dbReference type="GO" id="GO:0046872">
    <property type="term" value="F:metal ion binding"/>
    <property type="evidence" value="ECO:0007669"/>
    <property type="project" value="UniProtKB-KW"/>
</dbReference>
<evidence type="ECO:0000256" key="3">
    <source>
        <dbReference type="SAM" id="MobiDB-lite"/>
    </source>
</evidence>
<feature type="compositionally biased region" description="Basic and acidic residues" evidence="3">
    <location>
        <begin position="11"/>
        <end position="25"/>
    </location>
</feature>
<keyword evidence="2" id="KW-0479">Metal-binding</keyword>
<dbReference type="AlphaFoldDB" id="Q10VB5"/>
<dbReference type="EMBL" id="CP000393">
    <property type="protein sequence ID" value="ABG53809.1"/>
    <property type="molecule type" value="Genomic_DNA"/>
</dbReference>